<evidence type="ECO:0000256" key="3">
    <source>
        <dbReference type="ARBA" id="ARBA00022729"/>
    </source>
</evidence>
<evidence type="ECO:0000313" key="15">
    <source>
        <dbReference type="EMBL" id="KAB4244215.1"/>
    </source>
</evidence>
<dbReference type="SUPFAM" id="SSF48452">
    <property type="entry name" value="TPR-like"/>
    <property type="match status" value="1"/>
</dbReference>
<evidence type="ECO:0000313" key="22">
    <source>
        <dbReference type="Proteomes" id="UP000260874"/>
    </source>
</evidence>
<keyword evidence="3 6" id="KW-0732">Signal</keyword>
<dbReference type="EMBL" id="JAQNSB010000003">
    <property type="protein sequence ID" value="MDC1853786.1"/>
    <property type="molecule type" value="Genomic_DNA"/>
</dbReference>
<dbReference type="Proteomes" id="UP000283766">
    <property type="component" value="Unassembled WGS sequence"/>
</dbReference>
<dbReference type="Proteomes" id="UP000434462">
    <property type="component" value="Unassembled WGS sequence"/>
</dbReference>
<dbReference type="EMBL" id="CZAF01000002">
    <property type="protein sequence ID" value="CUO55527.1"/>
    <property type="molecule type" value="Genomic_DNA"/>
</dbReference>
<evidence type="ECO:0000313" key="26">
    <source>
        <dbReference type="Proteomes" id="UP000434462"/>
    </source>
</evidence>
<dbReference type="Proteomes" id="UP000466952">
    <property type="component" value="Unassembled WGS sequence"/>
</dbReference>
<dbReference type="Proteomes" id="UP000260874">
    <property type="component" value="Unassembled WGS sequence"/>
</dbReference>
<evidence type="ECO:0000313" key="19">
    <source>
        <dbReference type="EMBL" id="RHH32449.1"/>
    </source>
</evidence>
<feature type="signal peptide" evidence="6">
    <location>
        <begin position="1"/>
        <end position="19"/>
    </location>
</feature>
<dbReference type="OrthoDB" id="5694214at2"/>
<evidence type="ECO:0000313" key="28">
    <source>
        <dbReference type="Proteomes" id="UP000441711"/>
    </source>
</evidence>
<evidence type="ECO:0000313" key="13">
    <source>
        <dbReference type="EMBL" id="KAB4127770.1"/>
    </source>
</evidence>
<evidence type="ECO:0000256" key="6">
    <source>
        <dbReference type="SAM" id="SignalP"/>
    </source>
</evidence>
<evidence type="ECO:0000313" key="18">
    <source>
        <dbReference type="EMBL" id="RGM54582.1"/>
    </source>
</evidence>
<keyword evidence="5" id="KW-0998">Cell outer membrane</keyword>
<feature type="chain" id="PRO_5014251055" evidence="6">
    <location>
        <begin position="20"/>
        <end position="553"/>
    </location>
</feature>
<evidence type="ECO:0000256" key="5">
    <source>
        <dbReference type="ARBA" id="ARBA00023237"/>
    </source>
</evidence>
<dbReference type="EMBL" id="WCUR01000006">
    <property type="protein sequence ID" value="KAB4118822.1"/>
    <property type="molecule type" value="Genomic_DNA"/>
</dbReference>
<dbReference type="EMBL" id="QRJL01000003">
    <property type="protein sequence ID" value="RHH32449.1"/>
    <property type="molecule type" value="Genomic_DNA"/>
</dbReference>
<dbReference type="EMBL" id="WCUQ01000002">
    <property type="protein sequence ID" value="KAB4127770.1"/>
    <property type="molecule type" value="Genomic_DNA"/>
</dbReference>
<dbReference type="EMBL" id="QSRB01000009">
    <property type="protein sequence ID" value="RGK85041.1"/>
    <property type="molecule type" value="Genomic_DNA"/>
</dbReference>
<dbReference type="Proteomes" id="UP000438773">
    <property type="component" value="Unassembled WGS sequence"/>
</dbReference>
<dbReference type="EMBL" id="WCTM01000003">
    <property type="protein sequence ID" value="KAB4244215.1"/>
    <property type="molecule type" value="Genomic_DNA"/>
</dbReference>
<evidence type="ECO:0000259" key="7">
    <source>
        <dbReference type="Pfam" id="PF07980"/>
    </source>
</evidence>
<dbReference type="RefSeq" id="WP_005833721.1">
    <property type="nucleotide sequence ID" value="NZ_CALNHV010000003.1"/>
</dbReference>
<evidence type="ECO:0000313" key="29">
    <source>
        <dbReference type="Proteomes" id="UP000466952"/>
    </source>
</evidence>
<dbReference type="Gene3D" id="1.25.40.390">
    <property type="match status" value="1"/>
</dbReference>
<dbReference type="PROSITE" id="PS51257">
    <property type="entry name" value="PROKAR_LIPOPROTEIN"/>
    <property type="match status" value="1"/>
</dbReference>
<dbReference type="EMBL" id="WCUP01000001">
    <property type="protein sequence ID" value="KAB4111842.1"/>
    <property type="molecule type" value="Genomic_DNA"/>
</dbReference>
<reference evidence="25 26" key="3">
    <citation type="journal article" date="2019" name="Nat. Med.">
        <title>A library of human gut bacterial isolates paired with longitudinal multiomics data enables mechanistic microbiome research.</title>
        <authorList>
            <person name="Poyet M."/>
            <person name="Groussin M."/>
            <person name="Gibbons S.M."/>
            <person name="Avila-Pacheco J."/>
            <person name="Jiang X."/>
            <person name="Kearney S.M."/>
            <person name="Perrotta A.R."/>
            <person name="Berdy B."/>
            <person name="Zhao S."/>
            <person name="Lieberman T.D."/>
            <person name="Swanson P.K."/>
            <person name="Smith M."/>
            <person name="Roesemann S."/>
            <person name="Alexander J.E."/>
            <person name="Rich S.A."/>
            <person name="Livny J."/>
            <person name="Vlamakis H."/>
            <person name="Clish C."/>
            <person name="Bullock K."/>
            <person name="Deik A."/>
            <person name="Scott J."/>
            <person name="Pierce K.A."/>
            <person name="Xavier R.J."/>
            <person name="Alm E.J."/>
        </authorList>
    </citation>
    <scope>NUCLEOTIDE SEQUENCE [LARGE SCALE GENOMIC DNA]</scope>
    <source>
        <strain evidence="14 29">BIOML-A11</strain>
        <strain evidence="11 28">BIOML-A36</strain>
        <strain evidence="13 27">BIOML-A37</strain>
        <strain evidence="12 26">BIOML-A38</strain>
        <strain evidence="15 25">BIOML-A6</strain>
    </source>
</reference>
<name>A0A174CYF4_BACUN</name>
<evidence type="ECO:0000313" key="11">
    <source>
        <dbReference type="EMBL" id="KAB4111842.1"/>
    </source>
</evidence>
<dbReference type="EMBL" id="CYZF01000003">
    <property type="protein sequence ID" value="CUO18183.1"/>
    <property type="molecule type" value="Genomic_DNA"/>
</dbReference>
<evidence type="ECO:0000313" key="27">
    <source>
        <dbReference type="Proteomes" id="UP000438773"/>
    </source>
</evidence>
<organism evidence="9 20">
    <name type="scientific">Bacteroides uniformis</name>
    <dbReference type="NCBI Taxonomy" id="820"/>
    <lineage>
        <taxon>Bacteria</taxon>
        <taxon>Pseudomonadati</taxon>
        <taxon>Bacteroidota</taxon>
        <taxon>Bacteroidia</taxon>
        <taxon>Bacteroidales</taxon>
        <taxon>Bacteroidaceae</taxon>
        <taxon>Bacteroides</taxon>
    </lineage>
</organism>
<sequence>MKRKYILSGLLACALTFSACDVDLLDIPQKGVENEENYYQTDEQCESAIAAVYASWRNAYSGRGEKASQYANGFFLKNFLADDFNSGGARSDQVYAQEIYESAIVATNGWVENYYKRLYATIYLANLVIERFDAAESEVKARNIAEAKFFRAICYFELTTLWGTPPLVDRVLKNSEEYKVPNSTAEQLWKFMETDLTEAITSGKLTSKTSLEDRDGGTRATLEAARCLLGKIYLYQEKYADAKSELEKVISSGKYDLIADVSTFYHPASAGCKEYVLECVRHYDPSNMYSQEGWFGILANWGFGYGFIAGPEASMHYKFNTTSGYSYFNPSKSLYDAFVAEEGADGYRLNAWIRTWEQVIAMNIAVNTTTNKYASEGYFRLKWLASTDDEFVGYWCGNQSNTPVIRYADVLLMAAEACLQAGDQAGADEYLGRVRDRARLPRKSHVTLSDIKLERRLELAMEGMRFQDLKRWGDAPAVLADKGKKLPTFQIVPDPNNDLTTAAGIYNARYTTKTTYVDNEKSLAGWTPNRDEWLPFPENELEVNSNLKQNPGY</sequence>
<dbReference type="EMBL" id="QSTL01000011">
    <property type="protein sequence ID" value="RGM54582.1"/>
    <property type="molecule type" value="Genomic_DNA"/>
</dbReference>
<dbReference type="Pfam" id="PF14322">
    <property type="entry name" value="SusD-like_3"/>
    <property type="match status" value="1"/>
</dbReference>
<dbReference type="EMBL" id="WCTR01000003">
    <property type="protein sequence ID" value="KAB4214656.1"/>
    <property type="molecule type" value="Genomic_DNA"/>
</dbReference>
<reference evidence="20 21" key="1">
    <citation type="submission" date="2015-09" db="EMBL/GenBank/DDBJ databases">
        <authorList>
            <consortium name="Pathogen Informatics"/>
        </authorList>
    </citation>
    <scope>NUCLEOTIDE SEQUENCE [LARGE SCALE GENOMIC DNA]</scope>
    <source>
        <strain evidence="9 20">2789STDY5608791</strain>
        <strain evidence="10 21">2789STDY5834847</strain>
    </source>
</reference>
<evidence type="ECO:0000313" key="23">
    <source>
        <dbReference type="Proteomes" id="UP000261295"/>
    </source>
</evidence>
<dbReference type="Proteomes" id="UP000095614">
    <property type="component" value="Unassembled WGS sequence"/>
</dbReference>
<dbReference type="Pfam" id="PF07980">
    <property type="entry name" value="SusD_RagB"/>
    <property type="match status" value="1"/>
</dbReference>
<evidence type="ECO:0000256" key="2">
    <source>
        <dbReference type="ARBA" id="ARBA00006275"/>
    </source>
</evidence>
<dbReference type="Proteomes" id="UP000261295">
    <property type="component" value="Unassembled WGS sequence"/>
</dbReference>
<dbReference type="InterPro" id="IPR033985">
    <property type="entry name" value="SusD-like_N"/>
</dbReference>
<evidence type="ECO:0000313" key="16">
    <source>
        <dbReference type="EMBL" id="MDC1853786.1"/>
    </source>
</evidence>
<comment type="similarity">
    <text evidence="2">Belongs to the SusD family.</text>
</comment>
<dbReference type="Proteomes" id="UP001214113">
    <property type="component" value="Unassembled WGS sequence"/>
</dbReference>
<dbReference type="AlphaFoldDB" id="A0A174CYF4"/>
<dbReference type="Proteomes" id="UP000441711">
    <property type="component" value="Unassembled WGS sequence"/>
</dbReference>
<reference evidence="22 23" key="2">
    <citation type="submission" date="2018-08" db="EMBL/GenBank/DDBJ databases">
        <title>A genome reference for cultivated species of the human gut microbiota.</title>
        <authorList>
            <person name="Zou Y."/>
            <person name="Xue W."/>
            <person name="Luo G."/>
        </authorList>
    </citation>
    <scope>NUCLEOTIDE SEQUENCE [LARGE SCALE GENOMIC DNA]</scope>
    <source>
        <strain evidence="19 24">AM18-14LB</strain>
        <strain evidence="18 23">OM07-9</strain>
        <strain evidence="17 22">TF09-22</strain>
    </source>
</reference>
<feature type="domain" description="RagB/SusD" evidence="7">
    <location>
        <begin position="282"/>
        <end position="553"/>
    </location>
</feature>
<protein>
    <submittedName>
        <fullName evidence="9">RagB/SusD domain-containing protein</fullName>
    </submittedName>
    <submittedName>
        <fullName evidence="11">RagB/SusD family nutrient uptake outer membrane protein</fullName>
    </submittedName>
</protein>
<evidence type="ECO:0000256" key="1">
    <source>
        <dbReference type="ARBA" id="ARBA00004442"/>
    </source>
</evidence>
<proteinExistence type="inferred from homology"/>
<accession>A0A174CYF4</accession>
<evidence type="ECO:0000313" key="20">
    <source>
        <dbReference type="Proteomes" id="UP000095419"/>
    </source>
</evidence>
<evidence type="ECO:0000313" key="25">
    <source>
        <dbReference type="Proteomes" id="UP000431575"/>
    </source>
</evidence>
<evidence type="ECO:0000313" key="24">
    <source>
        <dbReference type="Proteomes" id="UP000283766"/>
    </source>
</evidence>
<evidence type="ECO:0000313" key="17">
    <source>
        <dbReference type="EMBL" id="RGK85041.1"/>
    </source>
</evidence>
<evidence type="ECO:0000313" key="14">
    <source>
        <dbReference type="EMBL" id="KAB4214656.1"/>
    </source>
</evidence>
<dbReference type="Proteomes" id="UP000431575">
    <property type="component" value="Unassembled WGS sequence"/>
</dbReference>
<feature type="domain" description="SusD-like N-terminal" evidence="8">
    <location>
        <begin position="70"/>
        <end position="234"/>
    </location>
</feature>
<dbReference type="InterPro" id="IPR011990">
    <property type="entry name" value="TPR-like_helical_dom_sf"/>
</dbReference>
<evidence type="ECO:0000259" key="8">
    <source>
        <dbReference type="Pfam" id="PF14322"/>
    </source>
</evidence>
<evidence type="ECO:0000313" key="21">
    <source>
        <dbReference type="Proteomes" id="UP000095614"/>
    </source>
</evidence>
<comment type="subcellular location">
    <subcellularLocation>
        <location evidence="1">Cell outer membrane</location>
    </subcellularLocation>
</comment>
<reference evidence="16" key="4">
    <citation type="submission" date="2022-10" db="EMBL/GenBank/DDBJ databases">
        <title>Human gut microbiome strain richness.</title>
        <authorList>
            <person name="Chen-Liaw A."/>
        </authorList>
    </citation>
    <scope>NUCLEOTIDE SEQUENCE</scope>
    <source>
        <strain evidence="16">BSD2780061687st1_G10_BSD2780061687b_171204</strain>
    </source>
</reference>
<evidence type="ECO:0000313" key="10">
    <source>
        <dbReference type="EMBL" id="CUO55527.1"/>
    </source>
</evidence>
<gene>
    <name evidence="19" type="ORF">DW216_06320</name>
    <name evidence="18" type="ORF">DXC07_12590</name>
    <name evidence="17" type="ORF">DXC91_12060</name>
    <name evidence="9" type="ORF">ERS417307_01131</name>
    <name evidence="10" type="ORF">ERS852462_00801</name>
    <name evidence="15" type="ORF">GAP41_06345</name>
    <name evidence="14" type="ORF">GAP55_04420</name>
    <name evidence="11" type="ORF">GAQ70_00530</name>
    <name evidence="12" type="ORF">GAQ72_03395</name>
    <name evidence="13" type="ORF">GAQ75_04425</name>
    <name evidence="16" type="ORF">POZ22_03125</name>
</gene>
<keyword evidence="4" id="KW-0472">Membrane</keyword>
<dbReference type="GO" id="GO:0009279">
    <property type="term" value="C:cell outer membrane"/>
    <property type="evidence" value="ECO:0007669"/>
    <property type="project" value="UniProtKB-SubCell"/>
</dbReference>
<dbReference type="Proteomes" id="UP000095419">
    <property type="component" value="Unassembled WGS sequence"/>
</dbReference>
<evidence type="ECO:0000256" key="4">
    <source>
        <dbReference type="ARBA" id="ARBA00023136"/>
    </source>
</evidence>
<dbReference type="InterPro" id="IPR012944">
    <property type="entry name" value="SusD_RagB_dom"/>
</dbReference>
<evidence type="ECO:0000313" key="9">
    <source>
        <dbReference type="EMBL" id="CUO18183.1"/>
    </source>
</evidence>
<evidence type="ECO:0000313" key="12">
    <source>
        <dbReference type="EMBL" id="KAB4118822.1"/>
    </source>
</evidence>
<dbReference type="CDD" id="cd08977">
    <property type="entry name" value="SusD"/>
    <property type="match status" value="1"/>
</dbReference>